<evidence type="ECO:0000313" key="2">
    <source>
        <dbReference type="Proteomes" id="UP000789405"/>
    </source>
</evidence>
<comment type="caution">
    <text evidence="1">The sequence shown here is derived from an EMBL/GenBank/DDBJ whole genome shotgun (WGS) entry which is preliminary data.</text>
</comment>
<sequence>MELIDCTGYKRVGEQMSQINEIYTIDEICKYKIFFALADLTDSDTYSFPVFDSTPGICQFMPKLILLAVIPHFGPLEMHS</sequence>
<accession>A0A9N8Z914</accession>
<proteinExistence type="predicted"/>
<evidence type="ECO:0000313" key="1">
    <source>
        <dbReference type="EMBL" id="CAG8484255.1"/>
    </source>
</evidence>
<dbReference type="EMBL" id="CAJVPY010000630">
    <property type="protein sequence ID" value="CAG8484255.1"/>
    <property type="molecule type" value="Genomic_DNA"/>
</dbReference>
<keyword evidence="2" id="KW-1185">Reference proteome</keyword>
<reference evidence="1" key="1">
    <citation type="submission" date="2021-06" db="EMBL/GenBank/DDBJ databases">
        <authorList>
            <person name="Kallberg Y."/>
            <person name="Tangrot J."/>
            <person name="Rosling A."/>
        </authorList>
    </citation>
    <scope>NUCLEOTIDE SEQUENCE</scope>
    <source>
        <strain evidence="1">MA453B</strain>
    </source>
</reference>
<gene>
    <name evidence="1" type="ORF">DERYTH_LOCUS2082</name>
</gene>
<dbReference type="Proteomes" id="UP000789405">
    <property type="component" value="Unassembled WGS sequence"/>
</dbReference>
<protein>
    <submittedName>
        <fullName evidence="1">9643_t:CDS:1</fullName>
    </submittedName>
</protein>
<name>A0A9N8Z914_9GLOM</name>
<dbReference type="AlphaFoldDB" id="A0A9N8Z914"/>
<organism evidence="1 2">
    <name type="scientific">Dentiscutata erythropus</name>
    <dbReference type="NCBI Taxonomy" id="1348616"/>
    <lineage>
        <taxon>Eukaryota</taxon>
        <taxon>Fungi</taxon>
        <taxon>Fungi incertae sedis</taxon>
        <taxon>Mucoromycota</taxon>
        <taxon>Glomeromycotina</taxon>
        <taxon>Glomeromycetes</taxon>
        <taxon>Diversisporales</taxon>
        <taxon>Gigasporaceae</taxon>
        <taxon>Dentiscutata</taxon>
    </lineage>
</organism>